<dbReference type="GO" id="GO:0016020">
    <property type="term" value="C:membrane"/>
    <property type="evidence" value="ECO:0007669"/>
    <property type="project" value="UniProtKB-SubCell"/>
</dbReference>
<dbReference type="Pfam" id="PF01490">
    <property type="entry name" value="Aa_trans"/>
    <property type="match status" value="1"/>
</dbReference>
<keyword evidence="5 6" id="KW-0472">Membrane</keyword>
<evidence type="ECO:0000256" key="4">
    <source>
        <dbReference type="ARBA" id="ARBA00022989"/>
    </source>
</evidence>
<keyword evidence="3 6" id="KW-0812">Transmembrane</keyword>
<sequence>MTAPLEKGIFQIQSNDIGKADGLHWFMTGLFIVADMAGGGVVAMPIAMLMSGGFAGAIIIGILCAAFAYTAHLLGENWVIMCRNWPEYRKHCRKPYPEMAYRGLGNKARLFTSATINIMLYGVAIVYLLLSSKIISDLINATFGTNFGFCMTMVVVAAVLWPITLLKSPQDFWWAILLAMLTTGCAVVLILIGTANDYGQCAEHARASPFNFDSMILSLGTYMFSFGGHVVFPTIQHDMKKPTHFTRSVILAFIIVSAFYIPITALGFITYGDSLEESIINSIQLGWVQKFANLFIAIHCFLTLTIIVNPLNQELEDLFNIPHHFGIKRLTVRTVLLIAVLFSALSVPTFGPILNLIGGSAVALTSAIMPCLFNLYLKALDNREKDMPGAMNVSTIPSVKEVIQRTPKKRLAISIFVISVSIICGLATTYSALREMTTTHFVPPCYWPSVTEAKADYSQGPVHCCGHFRNITRFDDLVCKKID</sequence>
<feature type="transmembrane region" description="Helical" evidence="6">
    <location>
        <begin position="411"/>
        <end position="433"/>
    </location>
</feature>
<reference evidence="9" key="1">
    <citation type="submission" date="2016-11" db="UniProtKB">
        <authorList>
            <consortium name="WormBaseParasite"/>
        </authorList>
    </citation>
    <scope>IDENTIFICATION</scope>
</reference>
<dbReference type="AlphaFoldDB" id="A0A1I8A1A1"/>
<feature type="transmembrane region" description="Helical" evidence="6">
    <location>
        <begin position="330"/>
        <end position="350"/>
    </location>
</feature>
<accession>A0A1I8A1A1</accession>
<evidence type="ECO:0000256" key="2">
    <source>
        <dbReference type="ARBA" id="ARBA00022448"/>
    </source>
</evidence>
<evidence type="ECO:0000256" key="3">
    <source>
        <dbReference type="ARBA" id="ARBA00022692"/>
    </source>
</evidence>
<protein>
    <submittedName>
        <fullName evidence="9">Aa_trans domain-containing protein</fullName>
    </submittedName>
</protein>
<feature type="transmembrane region" description="Helical" evidence="6">
    <location>
        <begin position="110"/>
        <end position="130"/>
    </location>
</feature>
<feature type="domain" description="Amino acid transporter transmembrane" evidence="7">
    <location>
        <begin position="24"/>
        <end position="381"/>
    </location>
</feature>
<keyword evidence="2" id="KW-0813">Transport</keyword>
<feature type="transmembrane region" description="Helical" evidence="6">
    <location>
        <begin position="23"/>
        <end position="48"/>
    </location>
</feature>
<evidence type="ECO:0000259" key="7">
    <source>
        <dbReference type="Pfam" id="PF01490"/>
    </source>
</evidence>
<organism evidence="8 9">
    <name type="scientific">Steinernema glaseri</name>
    <dbReference type="NCBI Taxonomy" id="37863"/>
    <lineage>
        <taxon>Eukaryota</taxon>
        <taxon>Metazoa</taxon>
        <taxon>Ecdysozoa</taxon>
        <taxon>Nematoda</taxon>
        <taxon>Chromadorea</taxon>
        <taxon>Rhabditida</taxon>
        <taxon>Tylenchina</taxon>
        <taxon>Panagrolaimomorpha</taxon>
        <taxon>Strongyloidoidea</taxon>
        <taxon>Steinernematidae</taxon>
        <taxon>Steinernema</taxon>
    </lineage>
</organism>
<keyword evidence="4 6" id="KW-1133">Transmembrane helix</keyword>
<evidence type="ECO:0000256" key="1">
    <source>
        <dbReference type="ARBA" id="ARBA00004370"/>
    </source>
</evidence>
<dbReference type="WBParaSite" id="L893_g31578.t1">
    <property type="protein sequence ID" value="L893_g31578.t1"/>
    <property type="gene ID" value="L893_g31578"/>
</dbReference>
<evidence type="ECO:0000313" key="9">
    <source>
        <dbReference type="WBParaSite" id="L893_g31578.t1"/>
    </source>
</evidence>
<evidence type="ECO:0000313" key="8">
    <source>
        <dbReference type="Proteomes" id="UP000095287"/>
    </source>
</evidence>
<evidence type="ECO:0000256" key="6">
    <source>
        <dbReference type="SAM" id="Phobius"/>
    </source>
</evidence>
<feature type="transmembrane region" description="Helical" evidence="6">
    <location>
        <begin position="215"/>
        <end position="236"/>
    </location>
</feature>
<dbReference type="PANTHER" id="PTHR48017">
    <property type="entry name" value="OS05G0424000 PROTEIN-RELATED"/>
    <property type="match status" value="1"/>
</dbReference>
<dbReference type="FunFam" id="1.20.1740.10:FF:000052">
    <property type="entry name" value="Lysine histidine transporter-like 3"/>
    <property type="match status" value="1"/>
</dbReference>
<evidence type="ECO:0000256" key="5">
    <source>
        <dbReference type="ARBA" id="ARBA00023136"/>
    </source>
</evidence>
<feature type="transmembrane region" description="Helical" evidence="6">
    <location>
        <begin position="356"/>
        <end position="377"/>
    </location>
</feature>
<comment type="subcellular location">
    <subcellularLocation>
        <location evidence="1">Membrane</location>
    </subcellularLocation>
</comment>
<dbReference type="InterPro" id="IPR013057">
    <property type="entry name" value="AA_transpt_TM"/>
</dbReference>
<feature type="transmembrane region" description="Helical" evidence="6">
    <location>
        <begin position="142"/>
        <end position="165"/>
    </location>
</feature>
<dbReference type="Proteomes" id="UP000095287">
    <property type="component" value="Unplaced"/>
</dbReference>
<name>A0A1I8A1A1_9BILA</name>
<proteinExistence type="predicted"/>
<keyword evidence="8" id="KW-1185">Reference proteome</keyword>
<feature type="transmembrane region" description="Helical" evidence="6">
    <location>
        <begin position="54"/>
        <end position="74"/>
    </location>
</feature>
<dbReference type="Gene3D" id="1.20.1740.10">
    <property type="entry name" value="Amino acid/polyamine transporter I"/>
    <property type="match status" value="1"/>
</dbReference>
<feature type="transmembrane region" description="Helical" evidence="6">
    <location>
        <begin position="291"/>
        <end position="309"/>
    </location>
</feature>
<feature type="transmembrane region" description="Helical" evidence="6">
    <location>
        <begin position="172"/>
        <end position="195"/>
    </location>
</feature>
<feature type="transmembrane region" description="Helical" evidence="6">
    <location>
        <begin position="248"/>
        <end position="271"/>
    </location>
</feature>